<protein>
    <recommendedName>
        <fullName evidence="3">SWIM-type domain-containing protein</fullName>
    </recommendedName>
</protein>
<evidence type="ECO:0000256" key="1">
    <source>
        <dbReference type="PROSITE-ProRule" id="PRU00325"/>
    </source>
</evidence>
<feature type="domain" description="SWIM-type" evidence="3">
    <location>
        <begin position="121"/>
        <end position="155"/>
    </location>
</feature>
<dbReference type="Proteomes" id="UP000185596">
    <property type="component" value="Unassembled WGS sequence"/>
</dbReference>
<evidence type="ECO:0000313" key="4">
    <source>
        <dbReference type="EMBL" id="OLF19046.1"/>
    </source>
</evidence>
<gene>
    <name evidence="4" type="ORF">BU204_04140</name>
</gene>
<evidence type="ECO:0000259" key="3">
    <source>
        <dbReference type="PROSITE" id="PS50966"/>
    </source>
</evidence>
<evidence type="ECO:0000313" key="5">
    <source>
        <dbReference type="Proteomes" id="UP000185596"/>
    </source>
</evidence>
<proteinExistence type="predicted"/>
<dbReference type="EMBL" id="MSIE01000004">
    <property type="protein sequence ID" value="OLF19046.1"/>
    <property type="molecule type" value="Genomic_DNA"/>
</dbReference>
<dbReference type="InterPro" id="IPR007527">
    <property type="entry name" value="Znf_SWIM"/>
</dbReference>
<accession>A0A1Q8CXG5</accession>
<dbReference type="STRING" id="1912961.BU204_04140"/>
<dbReference type="PANTHER" id="PTHR38133:SF1">
    <property type="entry name" value="SLR1429 PROTEIN"/>
    <property type="match status" value="1"/>
</dbReference>
<keyword evidence="1" id="KW-0479">Metal-binding</keyword>
<dbReference type="PROSITE" id="PS50966">
    <property type="entry name" value="ZF_SWIM"/>
    <property type="match status" value="1"/>
</dbReference>
<reference evidence="4 5" key="1">
    <citation type="submission" date="2016-12" db="EMBL/GenBank/DDBJ databases">
        <title>The draft genome sequence of Actinophytocola sp. 11-183.</title>
        <authorList>
            <person name="Wang W."/>
            <person name="Yuan L."/>
        </authorList>
    </citation>
    <scope>NUCLEOTIDE SEQUENCE [LARGE SCALE GENOMIC DNA]</scope>
    <source>
        <strain evidence="4 5">11-183</strain>
    </source>
</reference>
<dbReference type="PANTHER" id="PTHR38133">
    <property type="entry name" value="SLR1429 PROTEIN"/>
    <property type="match status" value="1"/>
</dbReference>
<name>A0A1Q8CXG5_9PSEU</name>
<keyword evidence="5" id="KW-1185">Reference proteome</keyword>
<feature type="compositionally biased region" description="Polar residues" evidence="2">
    <location>
        <begin position="270"/>
        <end position="280"/>
    </location>
</feature>
<dbReference type="GO" id="GO:0008270">
    <property type="term" value="F:zinc ion binding"/>
    <property type="evidence" value="ECO:0007669"/>
    <property type="project" value="UniProtKB-KW"/>
</dbReference>
<keyword evidence="1" id="KW-0863">Zinc-finger</keyword>
<feature type="region of interest" description="Disordered" evidence="2">
    <location>
        <begin position="230"/>
        <end position="280"/>
    </location>
</feature>
<feature type="compositionally biased region" description="Basic and acidic residues" evidence="2">
    <location>
        <begin position="230"/>
        <end position="249"/>
    </location>
</feature>
<organism evidence="4 5">
    <name type="scientific">Actinophytocola xanthii</name>
    <dbReference type="NCBI Taxonomy" id="1912961"/>
    <lineage>
        <taxon>Bacteria</taxon>
        <taxon>Bacillati</taxon>
        <taxon>Actinomycetota</taxon>
        <taxon>Actinomycetes</taxon>
        <taxon>Pseudonocardiales</taxon>
        <taxon>Pseudonocardiaceae</taxon>
    </lineage>
</organism>
<comment type="caution">
    <text evidence="4">The sequence shown here is derived from an EMBL/GenBank/DDBJ whole genome shotgun (WGS) entry which is preliminary data.</text>
</comment>
<keyword evidence="1" id="KW-0862">Zinc</keyword>
<evidence type="ECO:0000256" key="2">
    <source>
        <dbReference type="SAM" id="MobiDB-lite"/>
    </source>
</evidence>
<sequence>MVSEAVGFPAFPAGRRRPARTWWGRSWVQAVTDTALGQEPLRRGRLHAGAGRVGPITVSPGRITAQVSDVDEVHDTAVVVDPLGADEWSRFLDEVAGKAGHLAALLDRDMPRDLVEAAADAEVRLLPGIGDLRAECDCPDWELCQHAAAICFQVAWLLDGDPFVLLLLRGRERRELTEQLRIRAARSTTGAAPPAPEPAPAVPLLRVPPAPGVDPEAVARAAERAVRRARELLDRRRTDTDGDREERVPPPHGTPGRGLPVSTRPHTVEIGNTGNTGKNS</sequence>
<dbReference type="AlphaFoldDB" id="A0A1Q8CXG5"/>